<organism evidence="2 3">
    <name type="scientific">Gloeobacter kilaueensis (strain ATCC BAA-2537 / CCAP 1431/1 / ULC 316 / JS1)</name>
    <dbReference type="NCBI Taxonomy" id="1183438"/>
    <lineage>
        <taxon>Bacteria</taxon>
        <taxon>Bacillati</taxon>
        <taxon>Cyanobacteriota</taxon>
        <taxon>Cyanophyceae</taxon>
        <taxon>Gloeobacterales</taxon>
        <taxon>Gloeobacteraceae</taxon>
        <taxon>Gloeobacter</taxon>
    </lineage>
</organism>
<dbReference type="Proteomes" id="UP000017396">
    <property type="component" value="Chromosome"/>
</dbReference>
<keyword evidence="3" id="KW-1185">Reference proteome</keyword>
<dbReference type="RefSeq" id="WP_023173413.1">
    <property type="nucleotide sequence ID" value="NC_022600.1"/>
</dbReference>
<feature type="transmembrane region" description="Helical" evidence="1">
    <location>
        <begin position="103"/>
        <end position="125"/>
    </location>
</feature>
<proteinExistence type="predicted"/>
<feature type="transmembrane region" description="Helical" evidence="1">
    <location>
        <begin position="6"/>
        <end position="26"/>
    </location>
</feature>
<feature type="transmembrane region" description="Helical" evidence="1">
    <location>
        <begin position="222"/>
        <end position="240"/>
    </location>
</feature>
<keyword evidence="1" id="KW-0812">Transmembrane</keyword>
<feature type="transmembrane region" description="Helical" evidence="1">
    <location>
        <begin position="164"/>
        <end position="184"/>
    </location>
</feature>
<dbReference type="EMBL" id="CP003587">
    <property type="protein sequence ID" value="AGY58284.1"/>
    <property type="molecule type" value="Genomic_DNA"/>
</dbReference>
<feature type="transmembrane region" description="Helical" evidence="1">
    <location>
        <begin position="38"/>
        <end position="57"/>
    </location>
</feature>
<dbReference type="KEGG" id="glj:GKIL_2038"/>
<dbReference type="OrthoDB" id="8539650at2"/>
<protein>
    <submittedName>
        <fullName evidence="2">Zinc/iron permease</fullName>
    </submittedName>
</protein>
<keyword evidence="1" id="KW-0472">Membrane</keyword>
<evidence type="ECO:0000256" key="1">
    <source>
        <dbReference type="SAM" id="Phobius"/>
    </source>
</evidence>
<evidence type="ECO:0000313" key="2">
    <source>
        <dbReference type="EMBL" id="AGY58284.1"/>
    </source>
</evidence>
<dbReference type="eggNOG" id="COG0428">
    <property type="taxonomic scope" value="Bacteria"/>
</dbReference>
<dbReference type="AlphaFoldDB" id="U5QKY8"/>
<dbReference type="HOGENOM" id="CLU_015114_7_0_3"/>
<accession>U5QKY8</accession>
<reference evidence="2 3" key="1">
    <citation type="journal article" date="2013" name="PLoS ONE">
        <title>Cultivation and Complete Genome Sequencing of Gloeobacter kilaueensis sp. nov., from a Lava Cave in Kilauea Caldera, Hawai'i.</title>
        <authorList>
            <person name="Saw J.H."/>
            <person name="Schatz M."/>
            <person name="Brown M.V."/>
            <person name="Kunkel D.D."/>
            <person name="Foster J.S."/>
            <person name="Shick H."/>
            <person name="Christensen S."/>
            <person name="Hou S."/>
            <person name="Wan X."/>
            <person name="Donachie S.P."/>
        </authorList>
    </citation>
    <scope>NUCLEOTIDE SEQUENCE [LARGE SCALE GENOMIC DNA]</scope>
    <source>
        <strain evidence="3">JS</strain>
    </source>
</reference>
<name>U5QKY8_GLOK1</name>
<dbReference type="STRING" id="1183438.GKIL_2038"/>
<sequence>MGNLRFEVFAYALLPAVAIVAGGIFAAFKPPQASARSIIQHFAAGVLFSSIGVELLPNIVREHAPVEVILGFSTGVGAMLVLRQWTRARAKSESDSQQTASSLIATVGVDVAIDGALVGVGFAAGAESGRLLALALALEALFLGLSAAGALTKSGASRRRTISATLVLALLFVLGAGTGTTLLAGLKGPYLEVVLSFGLAALLFLVTEELLVEAHQELETPFTTATFFAGFLLFLVLGMIN</sequence>
<feature type="transmembrane region" description="Helical" evidence="1">
    <location>
        <begin position="190"/>
        <end position="210"/>
    </location>
</feature>
<evidence type="ECO:0000313" key="3">
    <source>
        <dbReference type="Proteomes" id="UP000017396"/>
    </source>
</evidence>
<gene>
    <name evidence="2" type="ORF">GKIL_2038</name>
</gene>
<feature type="transmembrane region" description="Helical" evidence="1">
    <location>
        <begin position="63"/>
        <end position="82"/>
    </location>
</feature>
<keyword evidence="1" id="KW-1133">Transmembrane helix</keyword>
<feature type="transmembrane region" description="Helical" evidence="1">
    <location>
        <begin position="131"/>
        <end position="152"/>
    </location>
</feature>